<organism evidence="2">
    <name type="scientific">[Ruminococcus] torques</name>
    <dbReference type="NCBI Taxonomy" id="33039"/>
    <lineage>
        <taxon>Bacteria</taxon>
        <taxon>Bacillati</taxon>
        <taxon>Bacillota</taxon>
        <taxon>Clostridia</taxon>
        <taxon>Lachnospirales</taxon>
        <taxon>Lachnospiraceae</taxon>
        <taxon>Mediterraneibacter</taxon>
    </lineage>
</organism>
<keyword evidence="1" id="KW-1133">Transmembrane helix</keyword>
<protein>
    <submittedName>
        <fullName evidence="2">Immunity protein SdpI</fullName>
    </submittedName>
</protein>
<dbReference type="EMBL" id="CACRUQ010000032">
    <property type="protein sequence ID" value="VYU57496.1"/>
    <property type="molecule type" value="Genomic_DNA"/>
</dbReference>
<evidence type="ECO:0000313" key="2">
    <source>
        <dbReference type="EMBL" id="VYU57496.1"/>
    </source>
</evidence>
<feature type="transmembrane region" description="Helical" evidence="1">
    <location>
        <begin position="34"/>
        <end position="51"/>
    </location>
</feature>
<feature type="transmembrane region" description="Helical" evidence="1">
    <location>
        <begin position="12"/>
        <end position="28"/>
    </location>
</feature>
<dbReference type="GO" id="GO:0009636">
    <property type="term" value="P:response to toxic substance"/>
    <property type="evidence" value="ECO:0007669"/>
    <property type="project" value="TreeGrafter"/>
</dbReference>
<sequence length="344" mass="39211">MKEMIKKYRGSLICSVLVMLIGVLVGFTSTQSMWANVFFVVTDCALVAIIFYDNWNRQQSRKIIGMTMWIIPIITLLYNGITRLVNMGADMENLFMAVIYYGTGLLFMVIGNYLPKVKQNNTIGIRVVWSLMDEENWNATHRFSGKLWVASGILCMLCGLFGESMAALVVYIISIMAAAIISILYSYLFYKKKLATGEGLKIQYNTKKSVIYLIIAISTIVFTIWTLFCGSIQIRCNDRDFNIEAKGWNDYTGEYSQIDSISYEENVLQNDNGYRTNGLGNLKYAMGNFKNDIFGDYIRYTHASCHSYVVMNIDGKILVVNGENDAETKEIYQRISEKVSKERK</sequence>
<dbReference type="PANTHER" id="PTHR37810">
    <property type="entry name" value="IMMUNITY PROTEIN SDPI"/>
    <property type="match status" value="1"/>
</dbReference>
<name>A0A6N3G060_9FIRM</name>
<dbReference type="InterPro" id="IPR025962">
    <property type="entry name" value="SdpI/YhfL"/>
</dbReference>
<feature type="transmembrane region" description="Helical" evidence="1">
    <location>
        <begin position="63"/>
        <end position="81"/>
    </location>
</feature>
<feature type="transmembrane region" description="Helical" evidence="1">
    <location>
        <begin position="93"/>
        <end position="114"/>
    </location>
</feature>
<dbReference type="AlphaFoldDB" id="A0A6N3G060"/>
<dbReference type="PANTHER" id="PTHR37810:SF5">
    <property type="entry name" value="IMMUNITY PROTEIN SDPI"/>
    <property type="match status" value="1"/>
</dbReference>
<gene>
    <name evidence="2" type="primary">sdpI</name>
    <name evidence="2" type="ORF">RTLFYP15_02987</name>
</gene>
<dbReference type="RefSeq" id="WP_423248988.1">
    <property type="nucleotide sequence ID" value="NZ_CACRUQ010000032.1"/>
</dbReference>
<proteinExistence type="predicted"/>
<dbReference type="Pfam" id="PF13630">
    <property type="entry name" value="SdpI"/>
    <property type="match status" value="1"/>
</dbReference>
<keyword evidence="1" id="KW-0812">Transmembrane</keyword>
<evidence type="ECO:0000256" key="1">
    <source>
        <dbReference type="SAM" id="Phobius"/>
    </source>
</evidence>
<feature type="transmembrane region" description="Helical" evidence="1">
    <location>
        <begin position="168"/>
        <end position="190"/>
    </location>
</feature>
<feature type="transmembrane region" description="Helical" evidence="1">
    <location>
        <begin position="210"/>
        <end position="228"/>
    </location>
</feature>
<keyword evidence="1" id="KW-0472">Membrane</keyword>
<reference evidence="2" key="1">
    <citation type="submission" date="2019-11" db="EMBL/GenBank/DDBJ databases">
        <authorList>
            <person name="Feng L."/>
        </authorList>
    </citation>
    <scope>NUCLEOTIDE SEQUENCE</scope>
    <source>
        <strain evidence="2">RtorquesLFYP15</strain>
    </source>
</reference>
<accession>A0A6N3G060</accession>